<name>A0A6S7GCW9_PARCT</name>
<organism evidence="1 2">
    <name type="scientific">Paramuricea clavata</name>
    <name type="common">Red gorgonian</name>
    <name type="synonym">Violescent sea-whip</name>
    <dbReference type="NCBI Taxonomy" id="317549"/>
    <lineage>
        <taxon>Eukaryota</taxon>
        <taxon>Metazoa</taxon>
        <taxon>Cnidaria</taxon>
        <taxon>Anthozoa</taxon>
        <taxon>Octocorallia</taxon>
        <taxon>Malacalcyonacea</taxon>
        <taxon>Plexauridae</taxon>
        <taxon>Paramuricea</taxon>
    </lineage>
</organism>
<accession>A0A6S7GCW9</accession>
<evidence type="ECO:0000313" key="1">
    <source>
        <dbReference type="EMBL" id="CAB3986446.1"/>
    </source>
</evidence>
<feature type="non-terminal residue" evidence="1">
    <location>
        <position position="1"/>
    </location>
</feature>
<comment type="caution">
    <text evidence="1">The sequence shown here is derived from an EMBL/GenBank/DDBJ whole genome shotgun (WGS) entry which is preliminary data.</text>
</comment>
<protein>
    <submittedName>
        <fullName evidence="1">Uncharacterized protein</fullName>
    </submittedName>
</protein>
<keyword evidence="2" id="KW-1185">Reference proteome</keyword>
<feature type="non-terminal residue" evidence="1">
    <location>
        <position position="52"/>
    </location>
</feature>
<dbReference type="Proteomes" id="UP001152795">
    <property type="component" value="Unassembled WGS sequence"/>
</dbReference>
<dbReference type="AlphaFoldDB" id="A0A6S7GCW9"/>
<reference evidence="1" key="1">
    <citation type="submission" date="2020-04" db="EMBL/GenBank/DDBJ databases">
        <authorList>
            <person name="Alioto T."/>
            <person name="Alioto T."/>
            <person name="Gomez Garrido J."/>
        </authorList>
    </citation>
    <scope>NUCLEOTIDE SEQUENCE</scope>
    <source>
        <strain evidence="1">A484AB</strain>
    </source>
</reference>
<evidence type="ECO:0000313" key="2">
    <source>
        <dbReference type="Proteomes" id="UP001152795"/>
    </source>
</evidence>
<proteinExistence type="predicted"/>
<sequence length="52" mass="5547">LEITPRSSCIYASGLQLNQNVLSPMLFQLSYAVARPNTLISGNIPVIIDSGA</sequence>
<gene>
    <name evidence="1" type="ORF">PACLA_8A087531</name>
</gene>
<dbReference type="EMBL" id="CACRXK020001017">
    <property type="protein sequence ID" value="CAB3986446.1"/>
    <property type="molecule type" value="Genomic_DNA"/>
</dbReference>